<dbReference type="Pfam" id="PF00106">
    <property type="entry name" value="adh_short"/>
    <property type="match status" value="1"/>
</dbReference>
<reference evidence="4 5" key="1">
    <citation type="submission" date="2021-11" db="EMBL/GenBank/DDBJ databases">
        <title>Black yeast isolated from Biological Soil Crust.</title>
        <authorList>
            <person name="Kurbessoian T."/>
        </authorList>
    </citation>
    <scope>NUCLEOTIDE SEQUENCE [LARGE SCALE GENOMIC DNA]</scope>
    <source>
        <strain evidence="4 5">CCFEE 5522</strain>
    </source>
</reference>
<dbReference type="SUPFAM" id="SSF51735">
    <property type="entry name" value="NAD(P)-binding Rossmann-fold domains"/>
    <property type="match status" value="1"/>
</dbReference>
<sequence>MNYNAFRQSFCLPKPALTGANCPDQTGRVHVVTGGYGGVGLKLAEILYQHNARVYIAGRSPEKANKAVQDISARYPKSTGTVEVLIVDFGDLTTIKAAVDRFTAKQQDLHVLTLNHGIMFTPTGARAVQGNCLQLTTNCLGSYLFYKLLRATLVRTAAKGQPGAVRVSWAGSMAIDMYSPSPGGILFEKASNTPQMLDSHPQYGQSKVGNMLLAAVLAREDAAANVMHLCFNPGNLNTDL</sequence>
<evidence type="ECO:0000313" key="5">
    <source>
        <dbReference type="Proteomes" id="UP001324427"/>
    </source>
</evidence>
<evidence type="ECO:0000256" key="2">
    <source>
        <dbReference type="ARBA" id="ARBA00022857"/>
    </source>
</evidence>
<dbReference type="EMBL" id="JAVFHQ010000007">
    <property type="protein sequence ID" value="KAK4548560.1"/>
    <property type="molecule type" value="Genomic_DNA"/>
</dbReference>
<dbReference type="PANTHER" id="PTHR24320:SF236">
    <property type="entry name" value="SHORT-CHAIN DEHYDROGENASE-RELATED"/>
    <property type="match status" value="1"/>
</dbReference>
<proteinExistence type="inferred from homology"/>
<gene>
    <name evidence="4" type="ORF">LTR36_009470</name>
</gene>
<dbReference type="GO" id="GO:0016491">
    <property type="term" value="F:oxidoreductase activity"/>
    <property type="evidence" value="ECO:0007669"/>
    <property type="project" value="UniProtKB-KW"/>
</dbReference>
<dbReference type="InterPro" id="IPR036291">
    <property type="entry name" value="NAD(P)-bd_dom_sf"/>
</dbReference>
<dbReference type="PANTHER" id="PTHR24320">
    <property type="entry name" value="RETINOL DEHYDROGENASE"/>
    <property type="match status" value="1"/>
</dbReference>
<dbReference type="PRINTS" id="PR00081">
    <property type="entry name" value="GDHRDH"/>
</dbReference>
<evidence type="ECO:0000256" key="3">
    <source>
        <dbReference type="ARBA" id="ARBA00023002"/>
    </source>
</evidence>
<keyword evidence="2" id="KW-0521">NADP</keyword>
<evidence type="ECO:0008006" key="6">
    <source>
        <dbReference type="Google" id="ProtNLM"/>
    </source>
</evidence>
<evidence type="ECO:0000256" key="1">
    <source>
        <dbReference type="ARBA" id="ARBA00006484"/>
    </source>
</evidence>
<accession>A0AAV9JSC6</accession>
<keyword evidence="5" id="KW-1185">Reference proteome</keyword>
<comment type="caution">
    <text evidence="4">The sequence shown here is derived from an EMBL/GenBank/DDBJ whole genome shotgun (WGS) entry which is preliminary data.</text>
</comment>
<evidence type="ECO:0000313" key="4">
    <source>
        <dbReference type="EMBL" id="KAK4548560.1"/>
    </source>
</evidence>
<dbReference type="Gene3D" id="3.40.50.720">
    <property type="entry name" value="NAD(P)-binding Rossmann-like Domain"/>
    <property type="match status" value="1"/>
</dbReference>
<protein>
    <recommendedName>
        <fullName evidence="6">NAD(P)-binding protein</fullName>
    </recommendedName>
</protein>
<dbReference type="Proteomes" id="UP001324427">
    <property type="component" value="Unassembled WGS sequence"/>
</dbReference>
<name>A0AAV9JSC6_9PEZI</name>
<dbReference type="AlphaFoldDB" id="A0AAV9JSC6"/>
<keyword evidence="3" id="KW-0560">Oxidoreductase</keyword>
<organism evidence="4 5">
    <name type="scientific">Oleoguttula mirabilis</name>
    <dbReference type="NCBI Taxonomy" id="1507867"/>
    <lineage>
        <taxon>Eukaryota</taxon>
        <taxon>Fungi</taxon>
        <taxon>Dikarya</taxon>
        <taxon>Ascomycota</taxon>
        <taxon>Pezizomycotina</taxon>
        <taxon>Dothideomycetes</taxon>
        <taxon>Dothideomycetidae</taxon>
        <taxon>Mycosphaerellales</taxon>
        <taxon>Teratosphaeriaceae</taxon>
        <taxon>Oleoguttula</taxon>
    </lineage>
</organism>
<comment type="similarity">
    <text evidence="1">Belongs to the short-chain dehydrogenases/reductases (SDR) family.</text>
</comment>
<dbReference type="InterPro" id="IPR002347">
    <property type="entry name" value="SDR_fam"/>
</dbReference>